<feature type="domain" description="B-block binding subunit of TFIIIC" evidence="7">
    <location>
        <begin position="147"/>
        <end position="198"/>
    </location>
</feature>
<dbReference type="PANTHER" id="PTHR15180:SF1">
    <property type="entry name" value="GENERAL TRANSCRIPTION FACTOR 3C POLYPEPTIDE 1"/>
    <property type="match status" value="1"/>
</dbReference>
<evidence type="ECO:0000256" key="4">
    <source>
        <dbReference type="ARBA" id="ARBA00023163"/>
    </source>
</evidence>
<comment type="caution">
    <text evidence="9">The sequence shown here is derived from an EMBL/GenBank/DDBJ whole genome shotgun (WGS) entry which is preliminary data.</text>
</comment>
<evidence type="ECO:0000259" key="7">
    <source>
        <dbReference type="Pfam" id="PF04182"/>
    </source>
</evidence>
<keyword evidence="4" id="KW-0804">Transcription</keyword>
<evidence type="ECO:0000256" key="2">
    <source>
        <dbReference type="ARBA" id="ARBA00022553"/>
    </source>
</evidence>
<dbReference type="GO" id="GO:0003677">
    <property type="term" value="F:DNA binding"/>
    <property type="evidence" value="ECO:0007669"/>
    <property type="project" value="UniProtKB-KW"/>
</dbReference>
<feature type="compositionally biased region" description="Basic residues" evidence="6">
    <location>
        <begin position="604"/>
        <end position="615"/>
    </location>
</feature>
<evidence type="ECO:0000259" key="8">
    <source>
        <dbReference type="Pfam" id="PF20222"/>
    </source>
</evidence>
<dbReference type="InterPro" id="IPR036390">
    <property type="entry name" value="WH_DNA-bd_sf"/>
</dbReference>
<feature type="region of interest" description="Disordered" evidence="6">
    <location>
        <begin position="784"/>
        <end position="817"/>
    </location>
</feature>
<dbReference type="InterPro" id="IPR007309">
    <property type="entry name" value="TFIIIC_Bblock-bd"/>
</dbReference>
<dbReference type="SUPFAM" id="SSF46785">
    <property type="entry name" value="Winged helix' DNA-binding domain"/>
    <property type="match status" value="1"/>
</dbReference>
<feature type="region of interest" description="Disordered" evidence="6">
    <location>
        <begin position="1293"/>
        <end position="1316"/>
    </location>
</feature>
<evidence type="ECO:0008006" key="11">
    <source>
        <dbReference type="Google" id="ProtNLM"/>
    </source>
</evidence>
<keyword evidence="5" id="KW-0539">Nucleus</keyword>
<feature type="region of interest" description="Disordered" evidence="6">
    <location>
        <begin position="1429"/>
        <end position="1450"/>
    </location>
</feature>
<proteinExistence type="predicted"/>
<dbReference type="GO" id="GO:0005634">
    <property type="term" value="C:nucleus"/>
    <property type="evidence" value="ECO:0007669"/>
    <property type="project" value="UniProtKB-SubCell"/>
</dbReference>
<keyword evidence="10" id="KW-1185">Reference proteome</keyword>
<organism evidence="9 10">
    <name type="scientific">Cerrena zonata</name>
    <dbReference type="NCBI Taxonomy" id="2478898"/>
    <lineage>
        <taxon>Eukaryota</taxon>
        <taxon>Fungi</taxon>
        <taxon>Dikarya</taxon>
        <taxon>Basidiomycota</taxon>
        <taxon>Agaricomycotina</taxon>
        <taxon>Agaricomycetes</taxon>
        <taxon>Polyporales</taxon>
        <taxon>Cerrenaceae</taxon>
        <taxon>Cerrena</taxon>
    </lineage>
</organism>
<dbReference type="CDD" id="cd16169">
    <property type="entry name" value="Tau138_eWH"/>
    <property type="match status" value="1"/>
</dbReference>
<evidence type="ECO:0000256" key="3">
    <source>
        <dbReference type="ARBA" id="ARBA00023125"/>
    </source>
</evidence>
<dbReference type="Pfam" id="PF20222">
    <property type="entry name" value="DUF6581"/>
    <property type="match status" value="1"/>
</dbReference>
<dbReference type="Proteomes" id="UP001385951">
    <property type="component" value="Unassembled WGS sequence"/>
</dbReference>
<dbReference type="GO" id="GO:0006384">
    <property type="term" value="P:transcription initiation at RNA polymerase III promoter"/>
    <property type="evidence" value="ECO:0007669"/>
    <property type="project" value="InterPro"/>
</dbReference>
<feature type="compositionally biased region" description="Low complexity" evidence="6">
    <location>
        <begin position="582"/>
        <end position="594"/>
    </location>
</feature>
<protein>
    <recommendedName>
        <fullName evidence="11">B-block binding subunit of TFIIIC domain-containing protein</fullName>
    </recommendedName>
</protein>
<keyword evidence="3" id="KW-0238">DNA-binding</keyword>
<dbReference type="InterPro" id="IPR044210">
    <property type="entry name" value="Tfc3-like"/>
</dbReference>
<name>A0AAW0GV01_9APHY</name>
<gene>
    <name evidence="9" type="ORF">QCA50_001475</name>
</gene>
<accession>A0AAW0GV01</accession>
<evidence type="ECO:0000256" key="6">
    <source>
        <dbReference type="SAM" id="MobiDB-lite"/>
    </source>
</evidence>
<keyword evidence="2" id="KW-0597">Phosphoprotein</keyword>
<evidence type="ECO:0000256" key="1">
    <source>
        <dbReference type="ARBA" id="ARBA00004123"/>
    </source>
</evidence>
<feature type="domain" description="Transcription factor tau subunit sfc3/Tfc3 C-terminal" evidence="8">
    <location>
        <begin position="1454"/>
        <end position="1815"/>
    </location>
</feature>
<feature type="compositionally biased region" description="Basic residues" evidence="6">
    <location>
        <begin position="1434"/>
        <end position="1444"/>
    </location>
</feature>
<feature type="compositionally biased region" description="Low complexity" evidence="6">
    <location>
        <begin position="1830"/>
        <end position="1847"/>
    </location>
</feature>
<dbReference type="Pfam" id="PF04182">
    <property type="entry name" value="B-block_TFIIIC"/>
    <property type="match status" value="1"/>
</dbReference>
<dbReference type="GO" id="GO:0000127">
    <property type="term" value="C:transcription factor TFIIIC complex"/>
    <property type="evidence" value="ECO:0007669"/>
    <property type="project" value="InterPro"/>
</dbReference>
<reference evidence="9 10" key="1">
    <citation type="submission" date="2022-09" db="EMBL/GenBank/DDBJ databases">
        <authorList>
            <person name="Palmer J.M."/>
        </authorList>
    </citation>
    <scope>NUCLEOTIDE SEQUENCE [LARGE SCALE GENOMIC DNA]</scope>
    <source>
        <strain evidence="9 10">DSM 7382</strain>
    </source>
</reference>
<feature type="region of interest" description="Disordered" evidence="6">
    <location>
        <begin position="509"/>
        <end position="639"/>
    </location>
</feature>
<evidence type="ECO:0000313" key="10">
    <source>
        <dbReference type="Proteomes" id="UP001385951"/>
    </source>
</evidence>
<dbReference type="InterPro" id="IPR035625">
    <property type="entry name" value="Tfc3-like_eWH"/>
</dbReference>
<dbReference type="InterPro" id="IPR046488">
    <property type="entry name" value="Sfc3/Tfc3_C"/>
</dbReference>
<dbReference type="GO" id="GO:0042791">
    <property type="term" value="P:5S class rRNA transcription by RNA polymerase III"/>
    <property type="evidence" value="ECO:0007669"/>
    <property type="project" value="TreeGrafter"/>
</dbReference>
<dbReference type="EMBL" id="JASBNA010000002">
    <property type="protein sequence ID" value="KAK7694293.1"/>
    <property type="molecule type" value="Genomic_DNA"/>
</dbReference>
<feature type="compositionally biased region" description="Basic and acidic residues" evidence="6">
    <location>
        <begin position="1301"/>
        <end position="1312"/>
    </location>
</feature>
<comment type="subcellular location">
    <subcellularLocation>
        <location evidence="1">Nucleus</location>
    </subcellularLocation>
</comment>
<feature type="compositionally biased region" description="Pro residues" evidence="6">
    <location>
        <begin position="519"/>
        <end position="536"/>
    </location>
</feature>
<evidence type="ECO:0000256" key="5">
    <source>
        <dbReference type="ARBA" id="ARBA00023242"/>
    </source>
</evidence>
<evidence type="ECO:0000313" key="9">
    <source>
        <dbReference type="EMBL" id="KAK7694293.1"/>
    </source>
</evidence>
<sequence>MDELIHHCIHEISFDGDLGCKVSRLRDLIIDFYSRSEEGQNVDEAFCAFVWSAVVQQPAVRIGIVPSGVTSSVYIAPQRATQRKSKNNEETQENAQPTTLQVIPDAAIHPLTTLVQQYGENLRIAVDPETVFVAITGSHARPTKLTPMVYTALQLIARGRDQGLSTVDLSSQTGYDAKTAHYLVEKLLELDLIVKRKKSGVGGNLCIHKYCFERSTAWQKVLAEEAEAQAVDLLKVELDDEPGTGDDPEGQSQIRTDLGFGPIDCMHLSSLPLVRARVVKLLKHSPHNLHTTQNLVVTLGFAHPTKTERRFFATRLREMMTEKIIEKVQVPHPTRKTGVVTCIRLLSPSEGEGTIGTEGDAHLDVAESCNSTKLKANVSIHKQIIDIIDRSGPEGITLTELSKVLCNFDRRIIELLLTRLERTPPPAHLSDLAITASQETHGRERRFRYYTLANYRQDAEKQGTHPDYDAIDISQAGDYLPVDQSSFYTTTSELNDYVNKLKLQEDGAVSVKGKTKATPKPPPKSKTPKEPATPKPKAPKVFKNPILPDGSVKRGRPRKEWAGQRGQKRKRDDVDQADPDTAESASAPVATVPPATEPAEPPAKKRRGRPPKRRVTQAGSDSMLGDQDAPMVTEQVAQPQPDIVMNLEPRMEGAAEGAGNSVSMVSRTEVNGFQDATSLPSSNVPLAGAGPSHPTLQSAIVASSSAAAAQVSSSLSDFPVDVDQEVAMQILESISALSRPSQSQEVPIDPALMQGPSVDGPSQMMAPLLSLSDLLPMSATEMEPVSETSKRAGPESISSARPLKRARTKTIPNVSQARREKEIMRLIEEAGGILNTSTKDFPDAHAALVETMSKEGEAVSLVAGSRMDRRTLETTLKALEDRGKVKVVSTVISNEAGLNRPVRIVFLPETPQEALRIFLEDLGRNLKSFLPAAPIKTLDEPVTYGGLRQKSTAPSNTLSSVALAGREKELADKVFEGDDESIRKTLLTERNTVSQYYGGLLGRTARARELHFVTTELFEKGGHSSNVVSLEHRILDISYYFDEISIAAYCSIVACLVPNEELLQLLKSPDGRKTPVASIPQTILTTLQPGKSRSNTRIQDLLEILHALGLATPLHPTSSENPFVKVAAHGQHPTTFNKAPLVGLPPQYWQFHTSASIRLWALSVTLAPFWKEMPVSTMAEAAEYWSSLQRASTDEPFVKSLTDLPQDRVPTAHVPDVVIRGLRRPRDWNTQYNLSWYQMEYLRTFVDKSNGKTPLEDEDGGQSKLARICYVVCAPEDTVKQFYAREHERYGREKTKLHRKQKDEERAKRKAVDSAALAKRAAEAKEQRERDWDELVLKVHPEPLQGSAALRVRRLRSKFLQSSGVDMSKWESEVRKAIEEVNVTAKKIISSSRQTLGSALTPSAPAPIPNAAALERSVDELIDLLRSAPARPEKVKKSKPKKGEKRAFDEPKERRYRFQWNSDYDELARDASVIIKSRCKNKRLDWTGLAQIFEPTVPRNSVRQRIVRLLKDTPGGEAYARRLEDKWHDLWIRHRGTDVLPDDDPDSPSNFDLPTHIKFLRSHIDKNALRVGIVDVEDAQCFSLPASVEELNRTLSVIEKESTVPTFDFMWTDPADDARDRRFTRMALVTEGNEVPLRQVYANDSVYVADASLKMVLGTPKETYDAEIAAVLLKSVGEHAVKEATNSMLERGILSKVVRDPSKPRPGRTLKIAEANITSLGGPFQSDVFHDAIAQEEELLAEEEEDENVWREWSLLATDGDIASLLELVSDGKVEFKFDTSHAQSVRPVIDWNSKKTDDDDIENAIYLRYAKTSQLPHPTSPKEPINIESSPTPTSHSSGSSDTPHGLNTSGQPACCSENDAILVDCVGCLAGQAEITLGSLSSPERGVAKRILDALYEVSGQGLSKDVLISQIDDIPPSMISTVIDRLTSATIPLAFWTGYSRIVLVSSKFLDAWTVPVPRSEGVLTRVFPRRWLDIHGRELTDVLEAAHKAVMSIILFKPGVTQAEIRWQLRSVYDRQEINDLLCHLSSEGFIKRTTHDYSQLLSAGPPDDGEEYGVFWKSDSAKHWYTVR</sequence>
<dbReference type="PANTHER" id="PTHR15180">
    <property type="entry name" value="GENERAL TRANSCRIPTION FACTOR 3C POLYPEPTIDE 1"/>
    <property type="match status" value="1"/>
</dbReference>
<feature type="region of interest" description="Disordered" evidence="6">
    <location>
        <begin position="1813"/>
        <end position="1852"/>
    </location>
</feature>